<dbReference type="InterPro" id="IPR007828">
    <property type="entry name" value="Inositol_oxygenase"/>
</dbReference>
<evidence type="ECO:0000256" key="4">
    <source>
        <dbReference type="ARBA" id="ARBA00011919"/>
    </source>
</evidence>
<evidence type="ECO:0000256" key="2">
    <source>
        <dbReference type="ARBA" id="ARBA00005167"/>
    </source>
</evidence>
<keyword evidence="6 14" id="KW-0963">Cytoplasm</keyword>
<gene>
    <name evidence="16" type="ORF">DASC09_050230</name>
</gene>
<dbReference type="GO" id="GO:0005506">
    <property type="term" value="F:iron ion binding"/>
    <property type="evidence" value="ECO:0007669"/>
    <property type="project" value="InterPro"/>
</dbReference>
<comment type="similarity">
    <text evidence="3 14">Belongs to the myo-inositol oxygenase family.</text>
</comment>
<dbReference type="GO" id="GO:0050113">
    <property type="term" value="F:inositol oxygenase activity"/>
    <property type="evidence" value="ECO:0007669"/>
    <property type="project" value="UniProtKB-UniRule"/>
</dbReference>
<feature type="binding site" evidence="12">
    <location>
        <position position="227"/>
    </location>
    <ligand>
        <name>substrate</name>
    </ligand>
</feature>
<dbReference type="GeneID" id="90075673"/>
<evidence type="ECO:0000256" key="11">
    <source>
        <dbReference type="ARBA" id="ARBA00048271"/>
    </source>
</evidence>
<comment type="caution">
    <text evidence="16">The sequence shown here is derived from an EMBL/GenBank/DDBJ whole genome shotgun (WGS) entry which is preliminary data.</text>
</comment>
<dbReference type="SUPFAM" id="SSF109604">
    <property type="entry name" value="HD-domain/PDEase-like"/>
    <property type="match status" value="1"/>
</dbReference>
<comment type="subcellular location">
    <subcellularLocation>
        <location evidence="1 14">Cytoplasm</location>
    </subcellularLocation>
</comment>
<dbReference type="Pfam" id="PF05153">
    <property type="entry name" value="MIOX"/>
    <property type="match status" value="1"/>
</dbReference>
<dbReference type="AlphaFoldDB" id="A0AAV5QS13"/>
<reference evidence="16 17" key="1">
    <citation type="journal article" date="2023" name="Elife">
        <title>Identification of key yeast species and microbe-microbe interactions impacting larval growth of Drosophila in the wild.</title>
        <authorList>
            <person name="Mure A."/>
            <person name="Sugiura Y."/>
            <person name="Maeda R."/>
            <person name="Honda K."/>
            <person name="Sakurai N."/>
            <person name="Takahashi Y."/>
            <person name="Watada M."/>
            <person name="Katoh T."/>
            <person name="Gotoh A."/>
            <person name="Gotoh Y."/>
            <person name="Taniguchi I."/>
            <person name="Nakamura K."/>
            <person name="Hayashi T."/>
            <person name="Katayama T."/>
            <person name="Uemura T."/>
            <person name="Hattori Y."/>
        </authorList>
    </citation>
    <scope>NUCLEOTIDE SEQUENCE [LARGE SCALE GENOMIC DNA]</scope>
    <source>
        <strain evidence="16 17">SC-9</strain>
    </source>
</reference>
<dbReference type="Proteomes" id="UP001360560">
    <property type="component" value="Unassembled WGS sequence"/>
</dbReference>
<feature type="binding site" evidence="12">
    <location>
        <begin position="186"/>
        <end position="188"/>
    </location>
    <ligand>
        <name>substrate</name>
    </ligand>
</feature>
<feature type="binding site" evidence="13">
    <location>
        <position position="352"/>
    </location>
    <ligand>
        <name>Fe cation</name>
        <dbReference type="ChEBI" id="CHEBI:24875"/>
        <label>1</label>
    </ligand>
</feature>
<dbReference type="EMBL" id="BTFZ01000012">
    <property type="protein sequence ID" value="GMM37698.1"/>
    <property type="molecule type" value="Genomic_DNA"/>
</dbReference>
<feature type="binding site" evidence="13">
    <location>
        <position position="199"/>
    </location>
    <ligand>
        <name>Fe cation</name>
        <dbReference type="ChEBI" id="CHEBI:24875"/>
        <label>1</label>
    </ligand>
</feature>
<feature type="compositionally biased region" description="Polar residues" evidence="15">
    <location>
        <begin position="95"/>
        <end position="123"/>
    </location>
</feature>
<evidence type="ECO:0000256" key="14">
    <source>
        <dbReference type="RuleBase" id="RU367039"/>
    </source>
</evidence>
<comment type="pathway">
    <text evidence="2 14">Polyol metabolism; myo-inositol degradation into D-glucuronate; D-glucuronate from myo-inositol: step 1/1.</text>
</comment>
<feature type="compositionally biased region" description="Low complexity" evidence="15">
    <location>
        <begin position="45"/>
        <end position="63"/>
    </location>
</feature>
<name>A0AAV5QS13_9ASCO</name>
<keyword evidence="8 14" id="KW-0560">Oxidoreductase</keyword>
<dbReference type="PANTHER" id="PTHR12588:SF0">
    <property type="entry name" value="INOSITOL OXYGENASE"/>
    <property type="match status" value="1"/>
</dbReference>
<protein>
    <recommendedName>
        <fullName evidence="5 14">Inositol oxygenase</fullName>
        <ecNumber evidence="4 14">1.13.99.1</ecNumber>
    </recommendedName>
    <alternativeName>
        <fullName evidence="10 14">Myo-inositol oxygenase</fullName>
    </alternativeName>
</protein>
<evidence type="ECO:0000256" key="3">
    <source>
        <dbReference type="ARBA" id="ARBA00005286"/>
    </source>
</evidence>
<evidence type="ECO:0000256" key="13">
    <source>
        <dbReference type="PIRSR" id="PIRSR607828-2"/>
    </source>
</evidence>
<evidence type="ECO:0000256" key="9">
    <source>
        <dbReference type="ARBA" id="ARBA00023004"/>
    </source>
</evidence>
<feature type="binding site" evidence="13">
    <location>
        <position position="223"/>
    </location>
    <ligand>
        <name>Fe cation</name>
        <dbReference type="ChEBI" id="CHEBI:24875"/>
        <label>1</label>
    </ligand>
</feature>
<feature type="binding site" evidence="13">
    <location>
        <position position="319"/>
    </location>
    <ligand>
        <name>Fe cation</name>
        <dbReference type="ChEBI" id="CHEBI:24875"/>
        <label>1</label>
    </ligand>
</feature>
<dbReference type="RefSeq" id="XP_064854694.1">
    <property type="nucleotide sequence ID" value="XM_064998622.1"/>
</dbReference>
<proteinExistence type="inferred from homology"/>
<feature type="binding site" evidence="12">
    <location>
        <begin position="242"/>
        <end position="243"/>
    </location>
    <ligand>
        <name>substrate</name>
    </ligand>
</feature>
<feature type="binding site" evidence="13">
    <location>
        <position position="294"/>
    </location>
    <ligand>
        <name>Fe cation</name>
        <dbReference type="ChEBI" id="CHEBI:24875"/>
        <label>1</label>
    </ligand>
</feature>
<evidence type="ECO:0000256" key="12">
    <source>
        <dbReference type="PIRSR" id="PIRSR607828-1"/>
    </source>
</evidence>
<dbReference type="GO" id="GO:0019310">
    <property type="term" value="P:inositol catabolic process"/>
    <property type="evidence" value="ECO:0007669"/>
    <property type="project" value="UniProtKB-UniRule"/>
</dbReference>
<feature type="region of interest" description="Disordered" evidence="15">
    <location>
        <begin position="42"/>
        <end position="123"/>
    </location>
</feature>
<keyword evidence="17" id="KW-1185">Reference proteome</keyword>
<organism evidence="16 17">
    <name type="scientific">Saccharomycopsis crataegensis</name>
    <dbReference type="NCBI Taxonomy" id="43959"/>
    <lineage>
        <taxon>Eukaryota</taxon>
        <taxon>Fungi</taxon>
        <taxon>Dikarya</taxon>
        <taxon>Ascomycota</taxon>
        <taxon>Saccharomycotina</taxon>
        <taxon>Saccharomycetes</taxon>
        <taxon>Saccharomycopsidaceae</taxon>
        <taxon>Saccharomycopsis</taxon>
    </lineage>
</organism>
<dbReference type="GO" id="GO:0005737">
    <property type="term" value="C:cytoplasm"/>
    <property type="evidence" value="ECO:0007669"/>
    <property type="project" value="UniProtKB-SubCell"/>
</dbReference>
<feature type="compositionally biased region" description="Basic and acidic residues" evidence="15">
    <location>
        <begin position="82"/>
        <end position="94"/>
    </location>
</feature>
<comment type="catalytic activity">
    <reaction evidence="11 14">
        <text>myo-inositol + O2 = D-glucuronate + H2O + H(+)</text>
        <dbReference type="Rhea" id="RHEA:23696"/>
        <dbReference type="ChEBI" id="CHEBI:15377"/>
        <dbReference type="ChEBI" id="CHEBI:15378"/>
        <dbReference type="ChEBI" id="CHEBI:15379"/>
        <dbReference type="ChEBI" id="CHEBI:17268"/>
        <dbReference type="ChEBI" id="CHEBI:58720"/>
        <dbReference type="EC" id="1.13.99.1"/>
    </reaction>
</comment>
<feature type="binding site" evidence="13">
    <location>
        <position position="224"/>
    </location>
    <ligand>
        <name>Fe cation</name>
        <dbReference type="ChEBI" id="CHEBI:24875"/>
        <label>1</label>
    </ligand>
</feature>
<accession>A0AAV5QS13</accession>
<feature type="binding site" evidence="12">
    <location>
        <position position="132"/>
    </location>
    <ligand>
        <name>substrate</name>
    </ligand>
</feature>
<evidence type="ECO:0000256" key="5">
    <source>
        <dbReference type="ARBA" id="ARBA00019269"/>
    </source>
</evidence>
<evidence type="ECO:0000256" key="8">
    <source>
        <dbReference type="ARBA" id="ARBA00023002"/>
    </source>
</evidence>
<dbReference type="Gene3D" id="1.10.3210.10">
    <property type="entry name" value="Hypothetical protein af1432"/>
    <property type="match status" value="1"/>
</dbReference>
<keyword evidence="9 13" id="KW-0408">Iron</keyword>
<evidence type="ECO:0000256" key="10">
    <source>
        <dbReference type="ARBA" id="ARBA00029668"/>
    </source>
</evidence>
<evidence type="ECO:0000256" key="7">
    <source>
        <dbReference type="ARBA" id="ARBA00022723"/>
    </source>
</evidence>
<sequence>MMTGGTSAEGKLIHTFQGHILEKLDEDIQTVNAIKSKLLNEATDPAAKSAPSPAPPSSSFKSPLSNENKGASLLEDGPLDSSKNEVASDSKNPLKDSNNNRQVMLEDSSSPNERNWDANDTISNNVDKSSFRNYIIACDRVKAFYKEQHHKQTFAYNIQARINFKTKVRARLTIWDALVKLNNLIDKSDPDTELSQIDHAIQTAEAIRRDRKPRWMQLVGLIHDLGKLLYFFDAKGQWDVVGDTFPIGCGFSKRIIFHEFFKDNPDSYHPIYKTKYGIYSPHCGLDNVMLSWGHDEYMYHIAKLHSTLPKEGLAMIRYHSCYPIHRENGYEHLMNEDDKKMIAAVKAFNPYDLYSKSKDVYKVEELEPYYLGLIDEFFPNKTVEF</sequence>
<evidence type="ECO:0000256" key="15">
    <source>
        <dbReference type="SAM" id="MobiDB-lite"/>
    </source>
</evidence>
<evidence type="ECO:0000256" key="6">
    <source>
        <dbReference type="ARBA" id="ARBA00022490"/>
    </source>
</evidence>
<keyword evidence="7 13" id="KW-0479">Metal-binding</keyword>
<comment type="cofactor">
    <cofactor evidence="13 14">
        <name>Fe cation</name>
        <dbReference type="ChEBI" id="CHEBI:24875"/>
    </cofactor>
    <text evidence="13 14">Binds 2 iron ions per subunit.</text>
</comment>
<evidence type="ECO:0000256" key="1">
    <source>
        <dbReference type="ARBA" id="ARBA00004496"/>
    </source>
</evidence>
<evidence type="ECO:0000313" key="16">
    <source>
        <dbReference type="EMBL" id="GMM37698.1"/>
    </source>
</evidence>
<feature type="binding site" evidence="12">
    <location>
        <begin position="319"/>
        <end position="320"/>
    </location>
    <ligand>
        <name>substrate</name>
    </ligand>
</feature>
<dbReference type="EC" id="1.13.99.1" evidence="4 14"/>
<evidence type="ECO:0000313" key="17">
    <source>
        <dbReference type="Proteomes" id="UP001360560"/>
    </source>
</evidence>
<dbReference type="PANTHER" id="PTHR12588">
    <property type="entry name" value="MYOINOSITOL OXYGENASE"/>
    <property type="match status" value="1"/>
</dbReference>